<feature type="region of interest" description="Disordered" evidence="1">
    <location>
        <begin position="145"/>
        <end position="243"/>
    </location>
</feature>
<dbReference type="EMBL" id="FQYR01000003">
    <property type="protein sequence ID" value="SHJ15914.1"/>
    <property type="molecule type" value="Genomic_DNA"/>
</dbReference>
<organism evidence="3 4">
    <name type="scientific">Rubritalea squalenifaciens DSM 18772</name>
    <dbReference type="NCBI Taxonomy" id="1123071"/>
    <lineage>
        <taxon>Bacteria</taxon>
        <taxon>Pseudomonadati</taxon>
        <taxon>Verrucomicrobiota</taxon>
        <taxon>Verrucomicrobiia</taxon>
        <taxon>Verrucomicrobiales</taxon>
        <taxon>Rubritaleaceae</taxon>
        <taxon>Rubritalea</taxon>
    </lineage>
</organism>
<evidence type="ECO:0000313" key="3">
    <source>
        <dbReference type="EMBL" id="SHJ15914.1"/>
    </source>
</evidence>
<dbReference type="Proteomes" id="UP000184510">
    <property type="component" value="Unassembled WGS sequence"/>
</dbReference>
<keyword evidence="4" id="KW-1185">Reference proteome</keyword>
<proteinExistence type="predicted"/>
<name>A0A1M6H1D0_9BACT</name>
<sequence>MRKIFNLIMISAFCGYQAKADLPPKPSYKDFAKLTQNSPFGVKKSAPVQAPVVAPPANTTLMLTGVTKLADGWSVGVSDKKNPTRGVISLSSNQSVEGISIVNVEQDPDNYRNTKVTVKQGGATYTLKFDSAEVEKGIQESAKQSQQAVQKLEQQAAAPQAQPQPVQGDQGSEEYKRAREEMMREAAELRKMRESGNTGDDYQKRRQALMEKANELRRDWRSRRRGGDQASPGGNDGGDRRRR</sequence>
<dbReference type="InterPro" id="IPR002100">
    <property type="entry name" value="TF_MADSbox"/>
</dbReference>
<feature type="domain" description="MADS-box" evidence="2">
    <location>
        <begin position="182"/>
        <end position="216"/>
    </location>
</feature>
<dbReference type="GO" id="GO:0003677">
    <property type="term" value="F:DNA binding"/>
    <property type="evidence" value="ECO:0007669"/>
    <property type="project" value="InterPro"/>
</dbReference>
<feature type="compositionally biased region" description="Basic and acidic residues" evidence="1">
    <location>
        <begin position="173"/>
        <end position="194"/>
    </location>
</feature>
<dbReference type="InParanoid" id="A0A1M6H1D0"/>
<accession>A0A1M6H1D0</accession>
<dbReference type="GO" id="GO:0046983">
    <property type="term" value="F:protein dimerization activity"/>
    <property type="evidence" value="ECO:0007669"/>
    <property type="project" value="InterPro"/>
</dbReference>
<evidence type="ECO:0000313" key="4">
    <source>
        <dbReference type="Proteomes" id="UP000184510"/>
    </source>
</evidence>
<dbReference type="AlphaFoldDB" id="A0A1M6H1D0"/>
<dbReference type="STRING" id="1123071.SAMN02745181_1332"/>
<gene>
    <name evidence="3" type="ORF">SAMN02745181_1332</name>
</gene>
<evidence type="ECO:0000256" key="1">
    <source>
        <dbReference type="SAM" id="MobiDB-lite"/>
    </source>
</evidence>
<feature type="compositionally biased region" description="Low complexity" evidence="1">
    <location>
        <begin position="154"/>
        <end position="165"/>
    </location>
</feature>
<evidence type="ECO:0000259" key="2">
    <source>
        <dbReference type="PROSITE" id="PS50066"/>
    </source>
</evidence>
<feature type="compositionally biased region" description="Basic and acidic residues" evidence="1">
    <location>
        <begin position="201"/>
        <end position="219"/>
    </location>
</feature>
<protein>
    <recommendedName>
        <fullName evidence="2">MADS-box domain-containing protein</fullName>
    </recommendedName>
</protein>
<reference evidence="3 4" key="1">
    <citation type="submission" date="2016-11" db="EMBL/GenBank/DDBJ databases">
        <authorList>
            <person name="Jaros S."/>
            <person name="Januszkiewicz K."/>
            <person name="Wedrychowicz H."/>
        </authorList>
    </citation>
    <scope>NUCLEOTIDE SEQUENCE [LARGE SCALE GENOMIC DNA]</scope>
    <source>
        <strain evidence="3 4">DSM 18772</strain>
    </source>
</reference>
<dbReference type="PROSITE" id="PS50066">
    <property type="entry name" value="MADS_BOX_2"/>
    <property type="match status" value="1"/>
</dbReference>